<comment type="caution">
    <text evidence="5">The sequence shown here is derived from an EMBL/GenBank/DDBJ whole genome shotgun (WGS) entry which is preliminary data.</text>
</comment>
<dbReference type="Proteomes" id="UP000327157">
    <property type="component" value="Unassembled WGS sequence"/>
</dbReference>
<protein>
    <submittedName>
        <fullName evidence="5">Paired amphipathic helix protein Sin3-like 3</fullName>
    </submittedName>
</protein>
<dbReference type="GO" id="GO:0003714">
    <property type="term" value="F:transcription corepressor activity"/>
    <property type="evidence" value="ECO:0007669"/>
    <property type="project" value="InterPro"/>
</dbReference>
<accession>A0A5N5HW94</accession>
<evidence type="ECO:0000313" key="6">
    <source>
        <dbReference type="Proteomes" id="UP000327157"/>
    </source>
</evidence>
<evidence type="ECO:0000256" key="4">
    <source>
        <dbReference type="PROSITE-ProRule" id="PRU00810"/>
    </source>
</evidence>
<dbReference type="InterPro" id="IPR003822">
    <property type="entry name" value="PAH"/>
</dbReference>
<dbReference type="PANTHER" id="PTHR12346">
    <property type="entry name" value="SIN3B-RELATED"/>
    <property type="match status" value="1"/>
</dbReference>
<dbReference type="GO" id="GO:0000118">
    <property type="term" value="C:histone deacetylase complex"/>
    <property type="evidence" value="ECO:0007669"/>
    <property type="project" value="TreeGrafter"/>
</dbReference>
<dbReference type="AlphaFoldDB" id="A0A5N5HW94"/>
<dbReference type="InterPro" id="IPR036600">
    <property type="entry name" value="PAH_sf"/>
</dbReference>
<dbReference type="PANTHER" id="PTHR12346:SF0">
    <property type="entry name" value="SIN3A, ISOFORM G"/>
    <property type="match status" value="1"/>
</dbReference>
<evidence type="ECO:0000256" key="1">
    <source>
        <dbReference type="ARBA" id="ARBA00004123"/>
    </source>
</evidence>
<evidence type="ECO:0000313" key="5">
    <source>
        <dbReference type="EMBL" id="KAB2627634.1"/>
    </source>
</evidence>
<reference evidence="5 6" key="2">
    <citation type="submission" date="2019-11" db="EMBL/GenBank/DDBJ databases">
        <title>A de novo genome assembly of a pear dwarfing rootstock.</title>
        <authorList>
            <person name="Wang F."/>
            <person name="Wang J."/>
            <person name="Li S."/>
            <person name="Zhang Y."/>
            <person name="Fang M."/>
            <person name="Ma L."/>
            <person name="Zhao Y."/>
            <person name="Jiang S."/>
        </authorList>
    </citation>
    <scope>NUCLEOTIDE SEQUENCE [LARGE SCALE GENOMIC DNA]</scope>
    <source>
        <strain evidence="5">S2</strain>
        <tissue evidence="5">Leaf</tissue>
    </source>
</reference>
<dbReference type="InterPro" id="IPR039774">
    <property type="entry name" value="Sin3-like"/>
</dbReference>
<dbReference type="EMBL" id="SMOL01000151">
    <property type="protein sequence ID" value="KAB2627634.1"/>
    <property type="molecule type" value="Genomic_DNA"/>
</dbReference>
<dbReference type="GO" id="GO:0000785">
    <property type="term" value="C:chromatin"/>
    <property type="evidence" value="ECO:0007669"/>
    <property type="project" value="TreeGrafter"/>
</dbReference>
<dbReference type="SUPFAM" id="SSF47762">
    <property type="entry name" value="PAH2 domain"/>
    <property type="match status" value="2"/>
</dbReference>
<evidence type="ECO:0000256" key="2">
    <source>
        <dbReference type="ARBA" id="ARBA00022491"/>
    </source>
</evidence>
<dbReference type="Pfam" id="PF02671">
    <property type="entry name" value="PAH"/>
    <property type="match status" value="2"/>
</dbReference>
<keyword evidence="6" id="KW-1185">Reference proteome</keyword>
<dbReference type="PROSITE" id="PS51477">
    <property type="entry name" value="PAH"/>
    <property type="match status" value="2"/>
</dbReference>
<comment type="subcellular location">
    <subcellularLocation>
        <location evidence="1 4">Nucleus</location>
    </subcellularLocation>
</comment>
<sequence length="199" mass="23058">MKPTKRKSLAYMREVKEVFAKQGKFENFHHFVQLLQDFRSKKFEAAAVVNTFKQLFQGHPHLLLGFNAFLPKEHQITSQPRPPPLAFPKPLISRDDDDDDVYESFINIMASYRMISKSSKRKPKANSSSSCESSDNNREATEVIYRKVAALFKDHPDLLQEFTRFLPPLRQDYHSNLEVTTTVKDKDHSRSSNCTPSYC</sequence>
<organism evidence="5 6">
    <name type="scientific">Pyrus ussuriensis x Pyrus communis</name>
    <dbReference type="NCBI Taxonomy" id="2448454"/>
    <lineage>
        <taxon>Eukaryota</taxon>
        <taxon>Viridiplantae</taxon>
        <taxon>Streptophyta</taxon>
        <taxon>Embryophyta</taxon>
        <taxon>Tracheophyta</taxon>
        <taxon>Spermatophyta</taxon>
        <taxon>Magnoliopsida</taxon>
        <taxon>eudicotyledons</taxon>
        <taxon>Gunneridae</taxon>
        <taxon>Pentapetalae</taxon>
        <taxon>rosids</taxon>
        <taxon>fabids</taxon>
        <taxon>Rosales</taxon>
        <taxon>Rosaceae</taxon>
        <taxon>Amygdaloideae</taxon>
        <taxon>Maleae</taxon>
        <taxon>Pyrus</taxon>
    </lineage>
</organism>
<name>A0A5N5HW94_9ROSA</name>
<dbReference type="GO" id="GO:0000122">
    <property type="term" value="P:negative regulation of transcription by RNA polymerase II"/>
    <property type="evidence" value="ECO:0007669"/>
    <property type="project" value="TreeGrafter"/>
</dbReference>
<dbReference type="Gene3D" id="1.20.1160.11">
    <property type="entry name" value="Paired amphipathic helix"/>
    <property type="match status" value="2"/>
</dbReference>
<keyword evidence="2" id="KW-0678">Repressor</keyword>
<evidence type="ECO:0000256" key="3">
    <source>
        <dbReference type="ARBA" id="ARBA00023242"/>
    </source>
</evidence>
<dbReference type="OrthoDB" id="1161319at2759"/>
<reference evidence="5 6" key="1">
    <citation type="submission" date="2019-09" db="EMBL/GenBank/DDBJ databases">
        <authorList>
            <person name="Ou C."/>
        </authorList>
    </citation>
    <scope>NUCLEOTIDE SEQUENCE [LARGE SCALE GENOMIC DNA]</scope>
    <source>
        <strain evidence="5">S2</strain>
        <tissue evidence="5">Leaf</tissue>
    </source>
</reference>
<proteinExistence type="predicted"/>
<gene>
    <name evidence="5" type="ORF">D8674_042687</name>
</gene>
<keyword evidence="3 4" id="KW-0539">Nucleus</keyword>